<dbReference type="PROSITE" id="PS51016">
    <property type="entry name" value="MYTH4"/>
    <property type="match status" value="1"/>
</dbReference>
<keyword evidence="3 6" id="KW-0547">Nucleotide-binding</keyword>
<dbReference type="FunFam" id="3.40.850.10:FF:000041">
    <property type="entry name" value="Kinesin-like calmodulin-binding protein"/>
    <property type="match status" value="1"/>
</dbReference>
<dbReference type="GO" id="GO:0007018">
    <property type="term" value="P:microtubule-based movement"/>
    <property type="evidence" value="ECO:0007669"/>
    <property type="project" value="InterPro"/>
</dbReference>
<evidence type="ECO:0000259" key="10">
    <source>
        <dbReference type="PROSITE" id="PS50067"/>
    </source>
</evidence>
<evidence type="ECO:0008006" key="13">
    <source>
        <dbReference type="Google" id="ProtNLM"/>
    </source>
</evidence>
<dbReference type="InterPro" id="IPR019821">
    <property type="entry name" value="Kinesin_motor_CS"/>
</dbReference>
<dbReference type="InterPro" id="IPR027640">
    <property type="entry name" value="Kinesin-like_fam"/>
</dbReference>
<feature type="domain" description="MyTH4" evidence="11">
    <location>
        <begin position="88"/>
        <end position="240"/>
    </location>
</feature>
<dbReference type="InterPro" id="IPR000299">
    <property type="entry name" value="FERM_domain"/>
</dbReference>
<dbReference type="Gene3D" id="1.25.40.530">
    <property type="entry name" value="MyTH4 domain"/>
    <property type="match status" value="1"/>
</dbReference>
<dbReference type="PROSITE" id="PS50057">
    <property type="entry name" value="FERM_3"/>
    <property type="match status" value="1"/>
</dbReference>
<feature type="region of interest" description="Disordered" evidence="8">
    <location>
        <begin position="55"/>
        <end position="77"/>
    </location>
</feature>
<evidence type="ECO:0000256" key="8">
    <source>
        <dbReference type="SAM" id="MobiDB-lite"/>
    </source>
</evidence>
<evidence type="ECO:0000256" key="2">
    <source>
        <dbReference type="ARBA" id="ARBA00022490"/>
    </source>
</evidence>
<dbReference type="Pfam" id="PF21989">
    <property type="entry name" value="RA_2"/>
    <property type="match status" value="1"/>
</dbReference>
<evidence type="ECO:0000259" key="11">
    <source>
        <dbReference type="PROSITE" id="PS51016"/>
    </source>
</evidence>
<dbReference type="Pfam" id="PF02174">
    <property type="entry name" value="IRS"/>
    <property type="match status" value="1"/>
</dbReference>
<reference evidence="12" key="1">
    <citation type="submission" date="2021-01" db="EMBL/GenBank/DDBJ databases">
        <authorList>
            <person name="Corre E."/>
            <person name="Pelletier E."/>
            <person name="Niang G."/>
            <person name="Scheremetjew M."/>
            <person name="Finn R."/>
            <person name="Kale V."/>
            <person name="Holt S."/>
            <person name="Cochrane G."/>
            <person name="Meng A."/>
            <person name="Brown T."/>
            <person name="Cohen L."/>
        </authorList>
    </citation>
    <scope>NUCLEOTIDE SEQUENCE</scope>
    <source>
        <strain evidence="12">Clade-D-RCC2572</strain>
    </source>
</reference>
<evidence type="ECO:0000256" key="5">
    <source>
        <dbReference type="ARBA" id="ARBA00023175"/>
    </source>
</evidence>
<dbReference type="InterPro" id="IPR002404">
    <property type="entry name" value="IRS_PTB"/>
</dbReference>
<proteinExistence type="inferred from homology"/>
<dbReference type="SUPFAM" id="SSF50729">
    <property type="entry name" value="PH domain-like"/>
    <property type="match status" value="1"/>
</dbReference>
<comment type="similarity">
    <text evidence="6">Belongs to the TRAFAC class myosin-kinesin ATPase superfamily. Kinesin family.</text>
</comment>
<sequence length="1233" mass="136617">MELTPITSPARAYVPGDDAIDAAAGLRERFALDALARGRSGSRGFLSRIASVGKRSPKATCDDGGDDDVPHSPTSPVGEATLMDALTCAGAPLTTSMLRLSSDHQAKSVKLNAVLTTLVNEHEDMKSEDFASAVQKIAKEVIKREELADEMYAQLIRATRSTVGERSRRKAWELLRIFAALFAPSRDFIGFISEYMNEVASRGVVDVQPLARAALHTMKRTSKSAMRRHAPSPEEIVAFAKNEELRVVISFLDGTFEDLPYDMTTTVKEAVEELASVIKLQNHASFSLFTVRKFFGKITSSGKDGLLSEEHRDVGDGGFVSDALGDIRKMKTDATPSKASAVTTGVLFKKRMFRESDETIDEPTFVLLSYVQAKHDFIMGNYPLSRDDAALLAALQVQADEGPTLVEDVATLSMTLGKYLPRVMCNTRSSSDWAEHIARQHVPVKGLSSDEARLALLRMVRSLPYGNSTFFPTRRVDDPIGLLPGKLIIGINKRGVHFFREQPMEYLYTADLRDIMQFGSAPHAIFFKMRVSGALHVFQFETKEGESVCMALQTHINDVMMKKLADRNAATPAKDATAMDASSRGEAVNSTSDAALAAASNEAFANQAKAGDSVSTQRQIRDLTHKLEQANAERTALMAQLGDINEAFHEANDRLEAERAAKMDIAAMMKSLEQQLRDERNAAPARADAVADRLGDLSSIQIKELQDELDIETKRARDGEAQLFELQQTVAVLEQKAKRTDATNADELARVNAEKQAEISELKDLYNASEATVGELKREIDALRSAQDEQKAALTEEMMKELNDLRELKAHFASQESTTRELMASQAEKIKELEEKYSQEVLLRRRYFNMLEDMKGKIRVYARTRPLTGIESSQNQKAVLAMPDEFTCAHPWRGEKKDRSYQFDECFPAMSSQEQVFEDTKYLVQSAMDGYNVCIFAYGQTGSGKTFTIYGDDENPGLTPRAMREVMRCIHRDSGKCSVKMECYMLELYRDELIDLLRPQGAGDAPKLDIKKDTKGWVTVPNATVTEVSNEDDILDVIQTGLKVRKTAGTKMNVESSRSHLIFSLVIETTDSQTGTITKGKLSFVDLAGSERVKKSGAEGDTLKEAQAINKSLSALGDVISALASEQPHIPYRNHKLTMLLSDSIGGNCKTLMFVNVSPTDGNIEETQNSLTYATRVRTIKNDNGKNVITKEVQVLRQQLAHWKQKAGQVQEQDTVEIANEIQVEDFKNKIAL</sequence>
<dbReference type="SUPFAM" id="SSF47031">
    <property type="entry name" value="Second domain of FERM"/>
    <property type="match status" value="1"/>
</dbReference>
<keyword evidence="7" id="KW-0175">Coiled coil</keyword>
<comment type="subcellular location">
    <subcellularLocation>
        <location evidence="1">Cytoplasm</location>
    </subcellularLocation>
</comment>
<dbReference type="Pfam" id="PF00373">
    <property type="entry name" value="FERM_M"/>
    <property type="match status" value="1"/>
</dbReference>
<keyword evidence="4 6" id="KW-0067">ATP-binding</keyword>
<dbReference type="Pfam" id="PF00225">
    <property type="entry name" value="Kinesin"/>
    <property type="match status" value="1"/>
</dbReference>
<dbReference type="InterPro" id="IPR019748">
    <property type="entry name" value="FERM_central"/>
</dbReference>
<dbReference type="GO" id="GO:0005856">
    <property type="term" value="C:cytoskeleton"/>
    <property type="evidence" value="ECO:0007669"/>
    <property type="project" value="InterPro"/>
</dbReference>
<dbReference type="InterPro" id="IPR027417">
    <property type="entry name" value="P-loop_NTPase"/>
</dbReference>
<dbReference type="InterPro" id="IPR011993">
    <property type="entry name" value="PH-like_dom_sf"/>
</dbReference>
<dbReference type="SUPFAM" id="SSF90257">
    <property type="entry name" value="Myosin rod fragments"/>
    <property type="match status" value="1"/>
</dbReference>
<accession>A0A7S0KIE9</accession>
<dbReference type="InterPro" id="IPR035963">
    <property type="entry name" value="FERM_2"/>
</dbReference>
<dbReference type="InterPro" id="IPR019749">
    <property type="entry name" value="Band_41_domain"/>
</dbReference>
<organism evidence="12">
    <name type="scientific">Ostreococcus mediterraneus</name>
    <dbReference type="NCBI Taxonomy" id="1486918"/>
    <lineage>
        <taxon>Eukaryota</taxon>
        <taxon>Viridiplantae</taxon>
        <taxon>Chlorophyta</taxon>
        <taxon>Mamiellophyceae</taxon>
        <taxon>Mamiellales</taxon>
        <taxon>Bathycoccaceae</taxon>
        <taxon>Ostreococcus</taxon>
    </lineage>
</organism>
<dbReference type="PANTHER" id="PTHR47972:SF16">
    <property type="entry name" value="KINESIN-LIKE PROTEIN"/>
    <property type="match status" value="1"/>
</dbReference>
<dbReference type="SUPFAM" id="SSF52540">
    <property type="entry name" value="P-loop containing nucleoside triphosphate hydrolases"/>
    <property type="match status" value="1"/>
</dbReference>
<evidence type="ECO:0000256" key="6">
    <source>
        <dbReference type="PROSITE-ProRule" id="PRU00283"/>
    </source>
</evidence>
<keyword evidence="5 6" id="KW-0505">Motor protein</keyword>
<dbReference type="GO" id="GO:0008017">
    <property type="term" value="F:microtubule binding"/>
    <property type="evidence" value="ECO:0007669"/>
    <property type="project" value="InterPro"/>
</dbReference>
<dbReference type="InterPro" id="IPR000857">
    <property type="entry name" value="MyTH4_dom"/>
</dbReference>
<name>A0A7S0KIE9_9CHLO</name>
<dbReference type="GO" id="GO:0005524">
    <property type="term" value="F:ATP binding"/>
    <property type="evidence" value="ECO:0007669"/>
    <property type="project" value="UniProtKB-UniRule"/>
</dbReference>
<feature type="domain" description="Kinesin motor" evidence="10">
    <location>
        <begin position="857"/>
        <end position="1180"/>
    </location>
</feature>
<dbReference type="EMBL" id="HBEW01003802">
    <property type="protein sequence ID" value="CAD8581156.1"/>
    <property type="molecule type" value="Transcribed_RNA"/>
</dbReference>
<dbReference type="Gene3D" id="1.20.80.10">
    <property type="match status" value="1"/>
</dbReference>
<dbReference type="PRINTS" id="PR00380">
    <property type="entry name" value="KINESINHEAVY"/>
</dbReference>
<dbReference type="InterPro" id="IPR014352">
    <property type="entry name" value="FERM/acyl-CoA-bd_prot_sf"/>
</dbReference>
<feature type="binding site" evidence="6">
    <location>
        <begin position="939"/>
        <end position="946"/>
    </location>
    <ligand>
        <name>ATP</name>
        <dbReference type="ChEBI" id="CHEBI:30616"/>
    </ligand>
</feature>
<feature type="coiled-coil region" evidence="7">
    <location>
        <begin position="1186"/>
        <end position="1213"/>
    </location>
</feature>
<evidence type="ECO:0000313" key="12">
    <source>
        <dbReference type="EMBL" id="CAD8581156.1"/>
    </source>
</evidence>
<dbReference type="Gene3D" id="3.10.20.90">
    <property type="entry name" value="Phosphatidylinositol 3-kinase Catalytic Subunit, Chain A, domain 1"/>
    <property type="match status" value="1"/>
</dbReference>
<dbReference type="GO" id="GO:0005737">
    <property type="term" value="C:cytoplasm"/>
    <property type="evidence" value="ECO:0007669"/>
    <property type="project" value="UniProtKB-SubCell"/>
</dbReference>
<keyword evidence="2" id="KW-0963">Cytoplasm</keyword>
<evidence type="ECO:0000256" key="7">
    <source>
        <dbReference type="SAM" id="Coils"/>
    </source>
</evidence>
<dbReference type="AlphaFoldDB" id="A0A7S0KIE9"/>
<dbReference type="CDD" id="cd01366">
    <property type="entry name" value="KISc_C_terminal"/>
    <property type="match status" value="1"/>
</dbReference>
<dbReference type="Pfam" id="PF00784">
    <property type="entry name" value="MyTH4"/>
    <property type="match status" value="1"/>
</dbReference>
<dbReference type="SMART" id="SM00129">
    <property type="entry name" value="KISc"/>
    <property type="match status" value="1"/>
</dbReference>
<dbReference type="GO" id="GO:0003777">
    <property type="term" value="F:microtubule motor activity"/>
    <property type="evidence" value="ECO:0007669"/>
    <property type="project" value="InterPro"/>
</dbReference>
<dbReference type="Gene3D" id="2.30.29.30">
    <property type="entry name" value="Pleckstrin-homology domain (PH domain)/Phosphotyrosine-binding domain (PTB)"/>
    <property type="match status" value="1"/>
</dbReference>
<dbReference type="Gene3D" id="3.40.850.10">
    <property type="entry name" value="Kinesin motor domain"/>
    <property type="match status" value="1"/>
</dbReference>
<dbReference type="SMART" id="SM00295">
    <property type="entry name" value="B41"/>
    <property type="match status" value="1"/>
</dbReference>
<dbReference type="InterPro" id="IPR038185">
    <property type="entry name" value="MyTH4_dom_sf"/>
</dbReference>
<dbReference type="InterPro" id="IPR001752">
    <property type="entry name" value="Kinesin_motor_dom"/>
</dbReference>
<dbReference type="SMART" id="SM00139">
    <property type="entry name" value="MyTH4"/>
    <property type="match status" value="1"/>
</dbReference>
<evidence type="ECO:0000256" key="1">
    <source>
        <dbReference type="ARBA" id="ARBA00004496"/>
    </source>
</evidence>
<evidence type="ECO:0000256" key="4">
    <source>
        <dbReference type="ARBA" id="ARBA00022840"/>
    </source>
</evidence>
<dbReference type="CDD" id="cd14473">
    <property type="entry name" value="FERM_B-lobe"/>
    <property type="match status" value="1"/>
</dbReference>
<protein>
    <recommendedName>
        <fullName evidence="13">Kinesin motor domain-containing protein</fullName>
    </recommendedName>
</protein>
<feature type="coiled-coil region" evidence="7">
    <location>
        <begin position="613"/>
        <end position="811"/>
    </location>
</feature>
<evidence type="ECO:0000256" key="3">
    <source>
        <dbReference type="ARBA" id="ARBA00022741"/>
    </source>
</evidence>
<dbReference type="PANTHER" id="PTHR47972">
    <property type="entry name" value="KINESIN-LIKE PROTEIN KLP-3"/>
    <property type="match status" value="1"/>
</dbReference>
<dbReference type="PROSITE" id="PS00411">
    <property type="entry name" value="KINESIN_MOTOR_1"/>
    <property type="match status" value="1"/>
</dbReference>
<gene>
    <name evidence="12" type="ORF">OMED0929_LOCUS3186</name>
</gene>
<evidence type="ECO:0000259" key="9">
    <source>
        <dbReference type="PROSITE" id="PS50057"/>
    </source>
</evidence>
<dbReference type="Gene3D" id="6.10.250.760">
    <property type="match status" value="1"/>
</dbReference>
<dbReference type="PROSITE" id="PS50067">
    <property type="entry name" value="KINESIN_MOTOR_2"/>
    <property type="match status" value="1"/>
</dbReference>
<dbReference type="InterPro" id="IPR036961">
    <property type="entry name" value="Kinesin_motor_dom_sf"/>
</dbReference>
<feature type="domain" description="FERM" evidence="9">
    <location>
        <begin position="245"/>
        <end position="564"/>
    </location>
</feature>